<evidence type="ECO:0000256" key="2">
    <source>
        <dbReference type="ARBA" id="ARBA00022692"/>
    </source>
</evidence>
<dbReference type="EMBL" id="CP064954">
    <property type="protein sequence ID" value="QPK80174.1"/>
    <property type="molecule type" value="Genomic_DNA"/>
</dbReference>
<keyword evidence="7" id="KW-1185">Reference proteome</keyword>
<reference evidence="6 7" key="1">
    <citation type="submission" date="2020-11" db="EMBL/GenBank/DDBJ databases">
        <title>Corynebacterium sp. ZJ-599.</title>
        <authorList>
            <person name="Zhou J."/>
        </authorList>
    </citation>
    <scope>NUCLEOTIDE SEQUENCE [LARGE SCALE GENOMIC DNA]</scope>
    <source>
        <strain evidence="6 7">ZJ-599</strain>
    </source>
</reference>
<dbReference type="Proteomes" id="UP000594681">
    <property type="component" value="Chromosome"/>
</dbReference>
<feature type="transmembrane region" description="Helical" evidence="5">
    <location>
        <begin position="165"/>
        <end position="189"/>
    </location>
</feature>
<feature type="transmembrane region" description="Helical" evidence="5">
    <location>
        <begin position="232"/>
        <end position="249"/>
    </location>
</feature>
<feature type="transmembrane region" description="Helical" evidence="5">
    <location>
        <begin position="74"/>
        <end position="94"/>
    </location>
</feature>
<feature type="transmembrane region" description="Helical" evidence="5">
    <location>
        <begin position="106"/>
        <end position="126"/>
    </location>
</feature>
<protein>
    <submittedName>
        <fullName evidence="6">Bile acid:sodium symporter family protein</fullName>
    </submittedName>
</protein>
<accession>A0A7T0KGI6</accession>
<dbReference type="KEGG" id="cliz:G7Y31_05750"/>
<feature type="transmembrane region" description="Helical" evidence="5">
    <location>
        <begin position="256"/>
        <end position="281"/>
    </location>
</feature>
<evidence type="ECO:0000256" key="5">
    <source>
        <dbReference type="SAM" id="Phobius"/>
    </source>
</evidence>
<sequence length="352" mass="36617">MWRSVVWYATCTIKARLICKGVDTVAKNTGAAGARPAAQEGISRLERLSVSGFPIVVLACAIVALIIPDTVAPITSIVPELLMLVMFSMGLTLTLPDLAQVVRRPIPIFIGVVAQFVVMPVSAYFLAKALGLNDALTIGLILLGSVPGGTASNVMAYLAKGDVALSVAMTSVSTLVSPIMTPLLMLWLAGETTEIDGAGMTLSLAKTVLIPVLLGLGVRLVAGKLVDKVLPVLPWIAIFVIGSIVLGVVGKSADKLLAVGLVVFVGVTIQNFLGFAGGFFAAKVTGHSERHARTTAIEVATQNSALASSLALEFFSPEAAIPGVLAAAWCNLTGAMFAAWMRKRPLPEEATA</sequence>
<dbReference type="PANTHER" id="PTHR10361">
    <property type="entry name" value="SODIUM-BILE ACID COTRANSPORTER"/>
    <property type="match status" value="1"/>
</dbReference>
<dbReference type="PANTHER" id="PTHR10361:SF28">
    <property type="entry name" value="P3 PROTEIN-RELATED"/>
    <property type="match status" value="1"/>
</dbReference>
<evidence type="ECO:0000256" key="1">
    <source>
        <dbReference type="ARBA" id="ARBA00004141"/>
    </source>
</evidence>
<gene>
    <name evidence="6" type="ORF">G7Y31_05750</name>
</gene>
<organism evidence="6 7">
    <name type="scientific">Corynebacterium lizhenjunii</name>
    <dbReference type="NCBI Taxonomy" id="2709394"/>
    <lineage>
        <taxon>Bacteria</taxon>
        <taxon>Bacillati</taxon>
        <taxon>Actinomycetota</taxon>
        <taxon>Actinomycetes</taxon>
        <taxon>Mycobacteriales</taxon>
        <taxon>Corynebacteriaceae</taxon>
        <taxon>Corynebacterium</taxon>
    </lineage>
</organism>
<dbReference type="Gene3D" id="1.20.1530.20">
    <property type="match status" value="1"/>
</dbReference>
<proteinExistence type="predicted"/>
<evidence type="ECO:0000313" key="7">
    <source>
        <dbReference type="Proteomes" id="UP000594681"/>
    </source>
</evidence>
<evidence type="ECO:0000256" key="3">
    <source>
        <dbReference type="ARBA" id="ARBA00022989"/>
    </source>
</evidence>
<keyword evidence="3 5" id="KW-1133">Transmembrane helix</keyword>
<name>A0A7T0KGI6_9CORY</name>
<dbReference type="InterPro" id="IPR004710">
    <property type="entry name" value="Bilac:Na_transpt"/>
</dbReference>
<dbReference type="InterPro" id="IPR038770">
    <property type="entry name" value="Na+/solute_symporter_sf"/>
</dbReference>
<keyword evidence="4 5" id="KW-0472">Membrane</keyword>
<feature type="transmembrane region" description="Helical" evidence="5">
    <location>
        <begin position="201"/>
        <end position="220"/>
    </location>
</feature>
<dbReference type="AlphaFoldDB" id="A0A7T0KGI6"/>
<dbReference type="GO" id="GO:0016020">
    <property type="term" value="C:membrane"/>
    <property type="evidence" value="ECO:0007669"/>
    <property type="project" value="UniProtKB-SubCell"/>
</dbReference>
<dbReference type="Pfam" id="PF01758">
    <property type="entry name" value="SBF"/>
    <property type="match status" value="1"/>
</dbReference>
<keyword evidence="2 5" id="KW-0812">Transmembrane</keyword>
<feature type="transmembrane region" description="Helical" evidence="5">
    <location>
        <begin position="48"/>
        <end position="67"/>
    </location>
</feature>
<dbReference type="InterPro" id="IPR002657">
    <property type="entry name" value="BilAc:Na_symport/Acr3"/>
</dbReference>
<feature type="transmembrane region" description="Helical" evidence="5">
    <location>
        <begin position="138"/>
        <end position="159"/>
    </location>
</feature>
<evidence type="ECO:0000256" key="4">
    <source>
        <dbReference type="ARBA" id="ARBA00023136"/>
    </source>
</evidence>
<comment type="subcellular location">
    <subcellularLocation>
        <location evidence="1">Membrane</location>
        <topology evidence="1">Multi-pass membrane protein</topology>
    </subcellularLocation>
</comment>
<evidence type="ECO:0000313" key="6">
    <source>
        <dbReference type="EMBL" id="QPK80174.1"/>
    </source>
</evidence>